<evidence type="ECO:0000256" key="3">
    <source>
        <dbReference type="ARBA" id="ARBA00017473"/>
    </source>
</evidence>
<gene>
    <name evidence="10" type="primary">ispE</name>
    <name evidence="13" type="ORF">V6L76_15990</name>
</gene>
<evidence type="ECO:0000256" key="6">
    <source>
        <dbReference type="ARBA" id="ARBA00022777"/>
    </source>
</evidence>
<keyword evidence="14" id="KW-1185">Reference proteome</keyword>
<sequence length="303" mass="31034">MRGNGASSGADTAPVFSCRARAKINLALHVTGQREDRYHLLDSITVFAGTGDRLSLQAAEAPSFTVYGPFASALEGGGPAQDNLVLRAITALQRASGVQLPPLAVHLEKNLPVASGIGGGSADAAAALLLAQEATGLTLPAAMLQSIALKLGADVPVCLAGQPARMSGIGEDLAPLPPLPRCGLVLVNPGVAVSTPAVFKALELRDNPPLPGMPPDFATRQDLVNWLKGTRNDLQAAAIALLPVIEDVLAALNAHPAAEFCRMSGSGATCFALCAPEAATALAEDLRVQHPGWWIAASEVEAG</sequence>
<keyword evidence="8 10" id="KW-0414">Isoprene biosynthesis</keyword>
<protein>
    <recommendedName>
        <fullName evidence="3 10">4-diphosphocytidyl-2-C-methyl-D-erythritol kinase</fullName>
        <shortName evidence="10">CMK</shortName>
        <ecNumber evidence="2 10">2.7.1.148</ecNumber>
    </recommendedName>
    <alternativeName>
        <fullName evidence="9 10">4-(cytidine-5'-diphospho)-2-C-methyl-D-erythritol kinase</fullName>
    </alternativeName>
</protein>
<dbReference type="InterPro" id="IPR006204">
    <property type="entry name" value="GHMP_kinase_N_dom"/>
</dbReference>
<dbReference type="Gene3D" id="3.30.230.10">
    <property type="match status" value="1"/>
</dbReference>
<comment type="pathway">
    <text evidence="10">Isoprenoid biosynthesis; isopentenyl diphosphate biosynthesis via DXP pathway; isopentenyl diphosphate from 1-deoxy-D-xylulose 5-phosphate: step 3/6.</text>
</comment>
<dbReference type="HAMAP" id="MF_00061">
    <property type="entry name" value="IspE"/>
    <property type="match status" value="1"/>
</dbReference>
<dbReference type="Pfam" id="PF08544">
    <property type="entry name" value="GHMP_kinases_C"/>
    <property type="match status" value="1"/>
</dbReference>
<dbReference type="Gene3D" id="3.30.70.890">
    <property type="entry name" value="GHMP kinase, C-terminal domain"/>
    <property type="match status" value="1"/>
</dbReference>
<comment type="function">
    <text evidence="10">Catalyzes the phosphorylation of the position 2 hydroxy group of 4-diphosphocytidyl-2C-methyl-D-erythritol.</text>
</comment>
<dbReference type="EC" id="2.7.1.148" evidence="2 10"/>
<dbReference type="InterPro" id="IPR036554">
    <property type="entry name" value="GHMP_kinase_C_sf"/>
</dbReference>
<comment type="caution">
    <text evidence="13">The sequence shown here is derived from an EMBL/GenBank/DDBJ whole genome shotgun (WGS) entry which is preliminary data.</text>
</comment>
<keyword evidence="6 10" id="KW-0418">Kinase</keyword>
<dbReference type="PIRSF" id="PIRSF010376">
    <property type="entry name" value="IspE"/>
    <property type="match status" value="1"/>
</dbReference>
<feature type="domain" description="GHMP kinase C-terminal" evidence="12">
    <location>
        <begin position="222"/>
        <end position="285"/>
    </location>
</feature>
<evidence type="ECO:0000256" key="2">
    <source>
        <dbReference type="ARBA" id="ARBA00012052"/>
    </source>
</evidence>
<evidence type="ECO:0000256" key="1">
    <source>
        <dbReference type="ARBA" id="ARBA00009684"/>
    </source>
</evidence>
<dbReference type="Pfam" id="PF00288">
    <property type="entry name" value="GHMP_kinases_N"/>
    <property type="match status" value="1"/>
</dbReference>
<evidence type="ECO:0000256" key="4">
    <source>
        <dbReference type="ARBA" id="ARBA00022679"/>
    </source>
</evidence>
<dbReference type="NCBIfam" id="NF011202">
    <property type="entry name" value="PRK14608.1"/>
    <property type="match status" value="1"/>
</dbReference>
<feature type="active site" evidence="10">
    <location>
        <position position="23"/>
    </location>
</feature>
<dbReference type="EMBL" id="JBAKBE010000010">
    <property type="protein sequence ID" value="MEH0097762.1"/>
    <property type="molecule type" value="Genomic_DNA"/>
</dbReference>
<feature type="binding site" evidence="10">
    <location>
        <begin position="112"/>
        <end position="122"/>
    </location>
    <ligand>
        <name>ATP</name>
        <dbReference type="ChEBI" id="CHEBI:30616"/>
    </ligand>
</feature>
<comment type="similarity">
    <text evidence="1 10">Belongs to the GHMP kinase family. IspE subfamily.</text>
</comment>
<feature type="domain" description="GHMP kinase N-terminal" evidence="11">
    <location>
        <begin position="83"/>
        <end position="161"/>
    </location>
</feature>
<dbReference type="InterPro" id="IPR004424">
    <property type="entry name" value="IspE"/>
</dbReference>
<evidence type="ECO:0000256" key="9">
    <source>
        <dbReference type="ARBA" id="ARBA00032554"/>
    </source>
</evidence>
<reference evidence="13 14" key="1">
    <citation type="submission" date="2024-02" db="EMBL/GenBank/DDBJ databases">
        <title>A new putative Pannonibacter species isolated from two cases of bloodstream infections in paediatric patients.</title>
        <authorList>
            <person name="Castellana S."/>
            <person name="De Laurentiis V."/>
            <person name="Grassi M."/>
            <person name="De Leonardis F."/>
            <person name="Mosca A."/>
            <person name="De Carlo C."/>
            <person name="Sparapano E."/>
            <person name="Ronga L."/>
            <person name="Santacroce L."/>
            <person name="Chironna M."/>
            <person name="De Robertis A."/>
            <person name="Bianco A."/>
            <person name="Del Sambro L."/>
            <person name="Capozzi L."/>
            <person name="Parisi A."/>
        </authorList>
    </citation>
    <scope>NUCLEOTIDE SEQUENCE [LARGE SCALE GENOMIC DNA]</scope>
    <source>
        <strain evidence="13 14">Pt2</strain>
    </source>
</reference>
<dbReference type="NCBIfam" id="TIGR00154">
    <property type="entry name" value="ispE"/>
    <property type="match status" value="1"/>
</dbReference>
<feature type="active site" evidence="10">
    <location>
        <position position="154"/>
    </location>
</feature>
<evidence type="ECO:0000256" key="10">
    <source>
        <dbReference type="HAMAP-Rule" id="MF_00061"/>
    </source>
</evidence>
<dbReference type="SUPFAM" id="SSF55060">
    <property type="entry name" value="GHMP Kinase, C-terminal domain"/>
    <property type="match status" value="1"/>
</dbReference>
<evidence type="ECO:0000259" key="11">
    <source>
        <dbReference type="Pfam" id="PF00288"/>
    </source>
</evidence>
<dbReference type="InterPro" id="IPR013750">
    <property type="entry name" value="GHMP_kinase_C_dom"/>
</dbReference>
<evidence type="ECO:0000313" key="14">
    <source>
        <dbReference type="Proteomes" id="UP001380822"/>
    </source>
</evidence>
<keyword evidence="4 10" id="KW-0808">Transferase</keyword>
<organism evidence="13 14">
    <name type="scientific">Pannonibacter anstelovis</name>
    <dbReference type="NCBI Taxonomy" id="3121537"/>
    <lineage>
        <taxon>Bacteria</taxon>
        <taxon>Pseudomonadati</taxon>
        <taxon>Pseudomonadota</taxon>
        <taxon>Alphaproteobacteria</taxon>
        <taxon>Hyphomicrobiales</taxon>
        <taxon>Stappiaceae</taxon>
        <taxon>Pannonibacter</taxon>
    </lineage>
</organism>
<proteinExistence type="inferred from homology"/>
<keyword evidence="5 10" id="KW-0547">Nucleotide-binding</keyword>
<dbReference type="SUPFAM" id="SSF54211">
    <property type="entry name" value="Ribosomal protein S5 domain 2-like"/>
    <property type="match status" value="1"/>
</dbReference>
<dbReference type="PANTHER" id="PTHR43527">
    <property type="entry name" value="4-DIPHOSPHOCYTIDYL-2-C-METHYL-D-ERYTHRITOL KINASE, CHLOROPLASTIC"/>
    <property type="match status" value="1"/>
</dbReference>
<dbReference type="Proteomes" id="UP001380822">
    <property type="component" value="Unassembled WGS sequence"/>
</dbReference>
<evidence type="ECO:0000256" key="8">
    <source>
        <dbReference type="ARBA" id="ARBA00023229"/>
    </source>
</evidence>
<dbReference type="InterPro" id="IPR020568">
    <property type="entry name" value="Ribosomal_Su5_D2-typ_SF"/>
</dbReference>
<evidence type="ECO:0000256" key="5">
    <source>
        <dbReference type="ARBA" id="ARBA00022741"/>
    </source>
</evidence>
<dbReference type="GO" id="GO:0050515">
    <property type="term" value="F:4-(cytidine 5'-diphospho)-2-C-methyl-D-erythritol kinase activity"/>
    <property type="evidence" value="ECO:0007669"/>
    <property type="project" value="UniProtKB-EC"/>
</dbReference>
<evidence type="ECO:0000256" key="7">
    <source>
        <dbReference type="ARBA" id="ARBA00022840"/>
    </source>
</evidence>
<dbReference type="RefSeq" id="WP_334252627.1">
    <property type="nucleotide sequence ID" value="NZ_JBAKBE010000010.1"/>
</dbReference>
<name>A0ABU7ZRB1_9HYPH</name>
<evidence type="ECO:0000313" key="13">
    <source>
        <dbReference type="EMBL" id="MEH0097762.1"/>
    </source>
</evidence>
<evidence type="ECO:0000259" key="12">
    <source>
        <dbReference type="Pfam" id="PF08544"/>
    </source>
</evidence>
<dbReference type="InterPro" id="IPR014721">
    <property type="entry name" value="Ribsml_uS5_D2-typ_fold_subgr"/>
</dbReference>
<accession>A0ABU7ZRB1</accession>
<comment type="catalytic activity">
    <reaction evidence="10">
        <text>4-CDP-2-C-methyl-D-erythritol + ATP = 4-CDP-2-C-methyl-D-erythritol 2-phosphate + ADP + H(+)</text>
        <dbReference type="Rhea" id="RHEA:18437"/>
        <dbReference type="ChEBI" id="CHEBI:15378"/>
        <dbReference type="ChEBI" id="CHEBI:30616"/>
        <dbReference type="ChEBI" id="CHEBI:57823"/>
        <dbReference type="ChEBI" id="CHEBI:57919"/>
        <dbReference type="ChEBI" id="CHEBI:456216"/>
        <dbReference type="EC" id="2.7.1.148"/>
    </reaction>
</comment>
<dbReference type="PANTHER" id="PTHR43527:SF2">
    <property type="entry name" value="4-DIPHOSPHOCYTIDYL-2-C-METHYL-D-ERYTHRITOL KINASE, CHLOROPLASTIC"/>
    <property type="match status" value="1"/>
</dbReference>
<keyword evidence="7 10" id="KW-0067">ATP-binding</keyword>